<evidence type="ECO:0000313" key="2">
    <source>
        <dbReference type="Proteomes" id="UP001154282"/>
    </source>
</evidence>
<accession>A0AAV0NH82</accession>
<keyword evidence="2" id="KW-1185">Reference proteome</keyword>
<dbReference type="AlphaFoldDB" id="A0AAV0NH82"/>
<dbReference type="Proteomes" id="UP001154282">
    <property type="component" value="Unassembled WGS sequence"/>
</dbReference>
<dbReference type="EMBL" id="CAMGYJ010000008">
    <property type="protein sequence ID" value="CAI0457918.1"/>
    <property type="molecule type" value="Genomic_DNA"/>
</dbReference>
<proteinExistence type="predicted"/>
<reference evidence="1" key="1">
    <citation type="submission" date="2022-08" db="EMBL/GenBank/DDBJ databases">
        <authorList>
            <person name="Gutierrez-Valencia J."/>
        </authorList>
    </citation>
    <scope>NUCLEOTIDE SEQUENCE</scope>
</reference>
<organism evidence="1 2">
    <name type="scientific">Linum tenue</name>
    <dbReference type="NCBI Taxonomy" id="586396"/>
    <lineage>
        <taxon>Eukaryota</taxon>
        <taxon>Viridiplantae</taxon>
        <taxon>Streptophyta</taxon>
        <taxon>Embryophyta</taxon>
        <taxon>Tracheophyta</taxon>
        <taxon>Spermatophyta</taxon>
        <taxon>Magnoliopsida</taxon>
        <taxon>eudicotyledons</taxon>
        <taxon>Gunneridae</taxon>
        <taxon>Pentapetalae</taxon>
        <taxon>rosids</taxon>
        <taxon>fabids</taxon>
        <taxon>Malpighiales</taxon>
        <taxon>Linaceae</taxon>
        <taxon>Linum</taxon>
    </lineage>
</organism>
<gene>
    <name evidence="1" type="ORF">LITE_LOCUS33314</name>
</gene>
<comment type="caution">
    <text evidence="1">The sequence shown here is derived from an EMBL/GenBank/DDBJ whole genome shotgun (WGS) entry which is preliminary data.</text>
</comment>
<name>A0AAV0NH82_9ROSI</name>
<protein>
    <submittedName>
        <fullName evidence="1">Uncharacterized protein</fullName>
    </submittedName>
</protein>
<sequence>MKSRYRMKYSGSTTTSTLKDYRWEARVE</sequence>
<evidence type="ECO:0000313" key="1">
    <source>
        <dbReference type="EMBL" id="CAI0457918.1"/>
    </source>
</evidence>